<dbReference type="PANTHER" id="PTHR36355">
    <property type="entry name" value="EXPRESSED PROTEIN"/>
    <property type="match status" value="1"/>
</dbReference>
<feature type="compositionally biased region" description="Low complexity" evidence="1">
    <location>
        <begin position="7"/>
        <end position="20"/>
    </location>
</feature>
<dbReference type="AlphaFoldDB" id="A0A2P6RDH9"/>
<feature type="region of interest" description="Disordered" evidence="1">
    <location>
        <begin position="1"/>
        <end position="23"/>
    </location>
</feature>
<organism evidence="2 3">
    <name type="scientific">Rosa chinensis</name>
    <name type="common">China rose</name>
    <dbReference type="NCBI Taxonomy" id="74649"/>
    <lineage>
        <taxon>Eukaryota</taxon>
        <taxon>Viridiplantae</taxon>
        <taxon>Streptophyta</taxon>
        <taxon>Embryophyta</taxon>
        <taxon>Tracheophyta</taxon>
        <taxon>Spermatophyta</taxon>
        <taxon>Magnoliopsida</taxon>
        <taxon>eudicotyledons</taxon>
        <taxon>Gunneridae</taxon>
        <taxon>Pentapetalae</taxon>
        <taxon>rosids</taxon>
        <taxon>fabids</taxon>
        <taxon>Rosales</taxon>
        <taxon>Rosaceae</taxon>
        <taxon>Rosoideae</taxon>
        <taxon>Rosoideae incertae sedis</taxon>
        <taxon>Rosa</taxon>
    </lineage>
</organism>
<evidence type="ECO:0000313" key="3">
    <source>
        <dbReference type="Proteomes" id="UP000238479"/>
    </source>
</evidence>
<evidence type="ECO:0000256" key="1">
    <source>
        <dbReference type="SAM" id="MobiDB-lite"/>
    </source>
</evidence>
<feature type="region of interest" description="Disordered" evidence="1">
    <location>
        <begin position="51"/>
        <end position="87"/>
    </location>
</feature>
<evidence type="ECO:0000313" key="2">
    <source>
        <dbReference type="EMBL" id="PRQ44476.1"/>
    </source>
</evidence>
<dbReference type="STRING" id="74649.A0A2P6RDH9"/>
<feature type="compositionally biased region" description="Polar residues" evidence="1">
    <location>
        <begin position="71"/>
        <end position="82"/>
    </location>
</feature>
<name>A0A2P6RDH9_ROSCH</name>
<dbReference type="Proteomes" id="UP000238479">
    <property type="component" value="Chromosome 3"/>
</dbReference>
<sequence length="154" mass="17201">MDPPTSIPTTATATATASASVQHVTKRSSDELLRKFADSCNEAEASARKKAIRELSKQRKKSRKSGEFDQSESASNGKSSSLVERRSLLPVVAGTKNKGLLLRQLGVHGRSRDIRNKSLFGTIHKTWRRTIEGASKVFMEKHYNRHRRLINDIV</sequence>
<protein>
    <submittedName>
        <fullName evidence="2">Uncharacterized protein</fullName>
    </submittedName>
</protein>
<gene>
    <name evidence="2" type="ORF">RchiOBHm_Chr3g0479681</name>
</gene>
<accession>A0A2P6RDH9</accession>
<proteinExistence type="predicted"/>
<dbReference type="OMA" id="GAIEKTW"/>
<dbReference type="EMBL" id="PDCK01000041">
    <property type="protein sequence ID" value="PRQ44476.1"/>
    <property type="molecule type" value="Genomic_DNA"/>
</dbReference>
<keyword evidence="3" id="KW-1185">Reference proteome</keyword>
<reference evidence="2 3" key="1">
    <citation type="journal article" date="2018" name="Nat. Genet.">
        <title>The Rosa genome provides new insights in the design of modern roses.</title>
        <authorList>
            <person name="Bendahmane M."/>
        </authorList>
    </citation>
    <scope>NUCLEOTIDE SEQUENCE [LARGE SCALE GENOMIC DNA]</scope>
    <source>
        <strain evidence="3">cv. Old Blush</strain>
    </source>
</reference>
<dbReference type="OrthoDB" id="1731546at2759"/>
<dbReference type="PANTHER" id="PTHR36355:SF1">
    <property type="entry name" value="EXPRESSED PROTEIN"/>
    <property type="match status" value="1"/>
</dbReference>
<dbReference type="Gramene" id="PRQ44476">
    <property type="protein sequence ID" value="PRQ44476"/>
    <property type="gene ID" value="RchiOBHm_Chr3g0479681"/>
</dbReference>
<comment type="caution">
    <text evidence="2">The sequence shown here is derived from an EMBL/GenBank/DDBJ whole genome shotgun (WGS) entry which is preliminary data.</text>
</comment>